<evidence type="ECO:0000256" key="3">
    <source>
        <dbReference type="ARBA" id="ARBA00012438"/>
    </source>
</evidence>
<dbReference type="PANTHER" id="PTHR42878">
    <property type="entry name" value="TWO-COMPONENT HISTIDINE KINASE"/>
    <property type="match status" value="1"/>
</dbReference>
<dbReference type="RefSeq" id="WP_137977745.1">
    <property type="nucleotide sequence ID" value="NZ_BAAASO010000022.1"/>
</dbReference>
<dbReference type="SMART" id="SM00388">
    <property type="entry name" value="HisKA"/>
    <property type="match status" value="1"/>
</dbReference>
<accession>A0A4D4L3E7</accession>
<dbReference type="Gene3D" id="3.30.565.10">
    <property type="entry name" value="Histidine kinase-like ATPase, C-terminal domain"/>
    <property type="match status" value="1"/>
</dbReference>
<keyword evidence="7" id="KW-0067">ATP-binding</keyword>
<evidence type="ECO:0000256" key="4">
    <source>
        <dbReference type="ARBA" id="ARBA00022679"/>
    </source>
</evidence>
<dbReference type="Gene3D" id="1.10.287.130">
    <property type="match status" value="1"/>
</dbReference>
<feature type="domain" description="Histidine kinase" evidence="11">
    <location>
        <begin position="64"/>
        <end position="297"/>
    </location>
</feature>
<feature type="region of interest" description="Disordered" evidence="10">
    <location>
        <begin position="1"/>
        <end position="55"/>
    </location>
</feature>
<dbReference type="GO" id="GO:0030295">
    <property type="term" value="F:protein kinase activator activity"/>
    <property type="evidence" value="ECO:0007669"/>
    <property type="project" value="TreeGrafter"/>
</dbReference>
<dbReference type="SUPFAM" id="SSF47384">
    <property type="entry name" value="Homodimeric domain of signal transducing histidine kinase"/>
    <property type="match status" value="1"/>
</dbReference>
<comment type="catalytic activity">
    <reaction evidence="1">
        <text>ATP + protein L-histidine = ADP + protein N-phospho-L-histidine.</text>
        <dbReference type="EC" id="2.7.13.3"/>
    </reaction>
</comment>
<dbReference type="PANTHER" id="PTHR42878:SF7">
    <property type="entry name" value="SENSOR HISTIDINE KINASE GLRK"/>
    <property type="match status" value="1"/>
</dbReference>
<dbReference type="GO" id="GO:0007234">
    <property type="term" value="P:osmosensory signaling via phosphorelay pathway"/>
    <property type="evidence" value="ECO:0007669"/>
    <property type="project" value="TreeGrafter"/>
</dbReference>
<evidence type="ECO:0000256" key="1">
    <source>
        <dbReference type="ARBA" id="ARBA00000085"/>
    </source>
</evidence>
<dbReference type="OrthoDB" id="9786919at2"/>
<evidence type="ECO:0000259" key="11">
    <source>
        <dbReference type="PROSITE" id="PS50109"/>
    </source>
</evidence>
<dbReference type="Pfam" id="PF00512">
    <property type="entry name" value="HisKA"/>
    <property type="match status" value="1"/>
</dbReference>
<comment type="subcellular location">
    <subcellularLocation>
        <location evidence="2">Cell membrane</location>
    </subcellularLocation>
</comment>
<dbReference type="SUPFAM" id="SSF55874">
    <property type="entry name" value="ATPase domain of HSP90 chaperone/DNA topoisomerase II/histidine kinase"/>
    <property type="match status" value="1"/>
</dbReference>
<dbReference type="GO" id="GO:0000155">
    <property type="term" value="F:phosphorelay sensor kinase activity"/>
    <property type="evidence" value="ECO:0007669"/>
    <property type="project" value="InterPro"/>
</dbReference>
<dbReference type="PROSITE" id="PS50109">
    <property type="entry name" value="HIS_KIN"/>
    <property type="match status" value="1"/>
</dbReference>
<evidence type="ECO:0000256" key="5">
    <source>
        <dbReference type="ARBA" id="ARBA00022741"/>
    </source>
</evidence>
<dbReference type="InterPro" id="IPR003594">
    <property type="entry name" value="HATPase_dom"/>
</dbReference>
<evidence type="ECO:0000313" key="12">
    <source>
        <dbReference type="EMBL" id="GDY53217.1"/>
    </source>
</evidence>
<dbReference type="InterPro" id="IPR036097">
    <property type="entry name" value="HisK_dim/P_sf"/>
</dbReference>
<dbReference type="InterPro" id="IPR005467">
    <property type="entry name" value="His_kinase_dom"/>
</dbReference>
<evidence type="ECO:0000313" key="13">
    <source>
        <dbReference type="Proteomes" id="UP000301309"/>
    </source>
</evidence>
<dbReference type="CDD" id="cd00075">
    <property type="entry name" value="HATPase"/>
    <property type="match status" value="1"/>
</dbReference>
<evidence type="ECO:0000256" key="6">
    <source>
        <dbReference type="ARBA" id="ARBA00022777"/>
    </source>
</evidence>
<dbReference type="InterPro" id="IPR003661">
    <property type="entry name" value="HisK_dim/P_dom"/>
</dbReference>
<dbReference type="SMART" id="SM00387">
    <property type="entry name" value="HATPase_c"/>
    <property type="match status" value="1"/>
</dbReference>
<name>A0A4D4L3E7_STRVO</name>
<keyword evidence="8" id="KW-0902">Two-component regulatory system</keyword>
<keyword evidence="5" id="KW-0547">Nucleotide-binding</keyword>
<dbReference type="GO" id="GO:0000156">
    <property type="term" value="F:phosphorelay response regulator activity"/>
    <property type="evidence" value="ECO:0007669"/>
    <property type="project" value="TreeGrafter"/>
</dbReference>
<keyword evidence="13" id="KW-1185">Reference proteome</keyword>
<evidence type="ECO:0000256" key="2">
    <source>
        <dbReference type="ARBA" id="ARBA00004236"/>
    </source>
</evidence>
<keyword evidence="6" id="KW-0418">Kinase</keyword>
<evidence type="ECO:0000256" key="9">
    <source>
        <dbReference type="ARBA" id="ARBA00039401"/>
    </source>
</evidence>
<dbReference type="Pfam" id="PF02518">
    <property type="entry name" value="HATPase_c"/>
    <property type="match status" value="1"/>
</dbReference>
<reference evidence="12 13" key="1">
    <citation type="journal article" date="2020" name="Int. J. Syst. Evol. Microbiol.">
        <title>Reclassification of Streptomyces castelarensis and Streptomyces sporoclivatus as later heterotypic synonyms of Streptomyces antimycoticus.</title>
        <authorList>
            <person name="Komaki H."/>
            <person name="Tamura T."/>
        </authorList>
    </citation>
    <scope>NUCLEOTIDE SEQUENCE [LARGE SCALE GENOMIC DNA]</scope>
    <source>
        <strain evidence="12 13">NBRC 13459</strain>
    </source>
</reference>
<dbReference type="InterPro" id="IPR036890">
    <property type="entry name" value="HATPase_C_sf"/>
</dbReference>
<dbReference type="AlphaFoldDB" id="A0A4D4L3E7"/>
<dbReference type="EC" id="2.7.13.3" evidence="3"/>
<proteinExistence type="predicted"/>
<dbReference type="GO" id="GO:0005886">
    <property type="term" value="C:plasma membrane"/>
    <property type="evidence" value="ECO:0007669"/>
    <property type="project" value="UniProtKB-SubCell"/>
</dbReference>
<protein>
    <recommendedName>
        <fullName evidence="9">Sensor-like histidine kinase SenX3</fullName>
        <ecNumber evidence="3">2.7.13.3</ecNumber>
    </recommendedName>
</protein>
<feature type="compositionally biased region" description="Basic and acidic residues" evidence="10">
    <location>
        <begin position="15"/>
        <end position="55"/>
    </location>
</feature>
<dbReference type="Proteomes" id="UP000301309">
    <property type="component" value="Unassembled WGS sequence"/>
</dbReference>
<sequence>MRERHGDEGCCGGERCADERRGDAPARGEDRGEAHGEARGKDHSEARGKDRGEDAYERQQRLEVLLHELRTSLTTIRGWAELPLQGLSDDPELMVRALRRIQDEADHMHRAVQQVSPRADASWVRPLETEPVDLRDVADEAVADLGLLDPERPIAREDSGRTTLVVDNRMLRHAVRNLLDNALRHTPAGSPVTVAVRGPVAGAGAGVGAGTEGTPRVELSVSDQGPGMGPRDIARLTAPRSGSGNGLGELGGGLGELGGGLGLTIVRLVVERHGGEVSVSSARGRGTTVTLAFPAVSVSSGN</sequence>
<dbReference type="EMBL" id="BJHW01000001">
    <property type="protein sequence ID" value="GDY53217.1"/>
    <property type="molecule type" value="Genomic_DNA"/>
</dbReference>
<dbReference type="CDD" id="cd00082">
    <property type="entry name" value="HisKA"/>
    <property type="match status" value="1"/>
</dbReference>
<evidence type="ECO:0000256" key="10">
    <source>
        <dbReference type="SAM" id="MobiDB-lite"/>
    </source>
</evidence>
<gene>
    <name evidence="12" type="ORF">SVIO_038400</name>
</gene>
<organism evidence="12 13">
    <name type="scientific">Streptomyces violaceusniger</name>
    <dbReference type="NCBI Taxonomy" id="68280"/>
    <lineage>
        <taxon>Bacteria</taxon>
        <taxon>Bacillati</taxon>
        <taxon>Actinomycetota</taxon>
        <taxon>Actinomycetes</taxon>
        <taxon>Kitasatosporales</taxon>
        <taxon>Streptomycetaceae</taxon>
        <taxon>Streptomyces</taxon>
        <taxon>Streptomyces violaceusniger group</taxon>
    </lineage>
</organism>
<dbReference type="InterPro" id="IPR050351">
    <property type="entry name" value="BphY/WalK/GraS-like"/>
</dbReference>
<dbReference type="GO" id="GO:0005524">
    <property type="term" value="F:ATP binding"/>
    <property type="evidence" value="ECO:0007669"/>
    <property type="project" value="UniProtKB-KW"/>
</dbReference>
<evidence type="ECO:0000256" key="8">
    <source>
        <dbReference type="ARBA" id="ARBA00023012"/>
    </source>
</evidence>
<keyword evidence="4" id="KW-0808">Transferase</keyword>
<comment type="caution">
    <text evidence="12">The sequence shown here is derived from an EMBL/GenBank/DDBJ whole genome shotgun (WGS) entry which is preliminary data.</text>
</comment>
<evidence type="ECO:0000256" key="7">
    <source>
        <dbReference type="ARBA" id="ARBA00022840"/>
    </source>
</evidence>